<name>A0ABV9ASB5_9ACTN</name>
<dbReference type="RefSeq" id="WP_381174685.1">
    <property type="nucleotide sequence ID" value="NZ_JBHSFK010000013.1"/>
</dbReference>
<reference evidence="2" key="1">
    <citation type="journal article" date="2019" name="Int. J. Syst. Evol. Microbiol.">
        <title>The Global Catalogue of Microorganisms (GCM) 10K type strain sequencing project: providing services to taxonomists for standard genome sequencing and annotation.</title>
        <authorList>
            <consortium name="The Broad Institute Genomics Platform"/>
            <consortium name="The Broad Institute Genome Sequencing Center for Infectious Disease"/>
            <person name="Wu L."/>
            <person name="Ma J."/>
        </authorList>
    </citation>
    <scope>NUCLEOTIDE SEQUENCE [LARGE SCALE GENOMIC DNA]</scope>
    <source>
        <strain evidence="2">CGMCC 4.7177</strain>
    </source>
</reference>
<gene>
    <name evidence="1" type="ORF">ACFPIH_21885</name>
</gene>
<organism evidence="1 2">
    <name type="scientific">Streptomyces vulcanius</name>
    <dbReference type="NCBI Taxonomy" id="1441876"/>
    <lineage>
        <taxon>Bacteria</taxon>
        <taxon>Bacillati</taxon>
        <taxon>Actinomycetota</taxon>
        <taxon>Actinomycetes</taxon>
        <taxon>Kitasatosporales</taxon>
        <taxon>Streptomycetaceae</taxon>
        <taxon>Streptomyces</taxon>
    </lineage>
</organism>
<dbReference type="Proteomes" id="UP001595839">
    <property type="component" value="Unassembled WGS sequence"/>
</dbReference>
<dbReference type="EMBL" id="JBHSFK010000013">
    <property type="protein sequence ID" value="MFC4502149.1"/>
    <property type="molecule type" value="Genomic_DNA"/>
</dbReference>
<evidence type="ECO:0000313" key="2">
    <source>
        <dbReference type="Proteomes" id="UP001595839"/>
    </source>
</evidence>
<sequence length="180" mass="20406">MAWRTDHLNVDYGQYYLCEWGSLPDPEEIPRILQGNTLVGAGSGYLTIMSGTHSGYIDLTIECLQGEPTQNFEEWESVADVSYHSRKGVLFPLVWAGDTLREAGNLAHSGVGWYRIRVHTRGRDQGKKLSAMPEIPDHPVEKHLITIWPAPPKREKVHKIEDHYGLKLWDPSRKPAPPVE</sequence>
<keyword evidence="2" id="KW-1185">Reference proteome</keyword>
<evidence type="ECO:0000313" key="1">
    <source>
        <dbReference type="EMBL" id="MFC4502149.1"/>
    </source>
</evidence>
<accession>A0ABV9ASB5</accession>
<comment type="caution">
    <text evidence="1">The sequence shown here is derived from an EMBL/GenBank/DDBJ whole genome shotgun (WGS) entry which is preliminary data.</text>
</comment>
<proteinExistence type="predicted"/>
<protein>
    <submittedName>
        <fullName evidence="1">Uncharacterized protein</fullName>
    </submittedName>
</protein>